<feature type="compositionally biased region" description="Low complexity" evidence="2">
    <location>
        <begin position="137"/>
        <end position="151"/>
    </location>
</feature>
<comment type="caution">
    <text evidence="3">The sequence shown here is derived from an EMBL/GenBank/DDBJ whole genome shotgun (WGS) entry which is preliminary data.</text>
</comment>
<name>X6LBN9_RETFI</name>
<feature type="coiled-coil region" evidence="1">
    <location>
        <begin position="212"/>
        <end position="257"/>
    </location>
</feature>
<evidence type="ECO:0000313" key="4">
    <source>
        <dbReference type="Proteomes" id="UP000023152"/>
    </source>
</evidence>
<dbReference type="AlphaFoldDB" id="X6LBN9"/>
<feature type="compositionally biased region" description="Low complexity" evidence="2">
    <location>
        <begin position="81"/>
        <end position="94"/>
    </location>
</feature>
<gene>
    <name evidence="3" type="ORF">RFI_38936</name>
</gene>
<evidence type="ECO:0000256" key="2">
    <source>
        <dbReference type="SAM" id="MobiDB-lite"/>
    </source>
</evidence>
<feature type="non-terminal residue" evidence="3">
    <location>
        <position position="1"/>
    </location>
</feature>
<dbReference type="EMBL" id="ASPP01046425">
    <property type="protein sequence ID" value="ETN98556.1"/>
    <property type="molecule type" value="Genomic_DNA"/>
</dbReference>
<feature type="region of interest" description="Disordered" evidence="2">
    <location>
        <begin position="125"/>
        <end position="156"/>
    </location>
</feature>
<reference evidence="3 4" key="1">
    <citation type="journal article" date="2013" name="Curr. Biol.">
        <title>The Genome of the Foraminiferan Reticulomyxa filosa.</title>
        <authorList>
            <person name="Glockner G."/>
            <person name="Hulsmann N."/>
            <person name="Schleicher M."/>
            <person name="Noegel A.A."/>
            <person name="Eichinger L."/>
            <person name="Gallinger C."/>
            <person name="Pawlowski J."/>
            <person name="Sierra R."/>
            <person name="Euteneuer U."/>
            <person name="Pillet L."/>
            <person name="Moustafa A."/>
            <person name="Platzer M."/>
            <person name="Groth M."/>
            <person name="Szafranski K."/>
            <person name="Schliwa M."/>
        </authorList>
    </citation>
    <scope>NUCLEOTIDE SEQUENCE [LARGE SCALE GENOMIC DNA]</scope>
</reference>
<dbReference type="Proteomes" id="UP000023152">
    <property type="component" value="Unassembled WGS sequence"/>
</dbReference>
<proteinExistence type="predicted"/>
<keyword evidence="4" id="KW-1185">Reference proteome</keyword>
<evidence type="ECO:0000313" key="3">
    <source>
        <dbReference type="EMBL" id="ETN98556.1"/>
    </source>
</evidence>
<organism evidence="3 4">
    <name type="scientific">Reticulomyxa filosa</name>
    <dbReference type="NCBI Taxonomy" id="46433"/>
    <lineage>
        <taxon>Eukaryota</taxon>
        <taxon>Sar</taxon>
        <taxon>Rhizaria</taxon>
        <taxon>Retaria</taxon>
        <taxon>Foraminifera</taxon>
        <taxon>Monothalamids</taxon>
        <taxon>Reticulomyxidae</taxon>
        <taxon>Reticulomyxa</taxon>
    </lineage>
</organism>
<keyword evidence="1" id="KW-0175">Coiled coil</keyword>
<evidence type="ECO:0000256" key="1">
    <source>
        <dbReference type="SAM" id="Coils"/>
    </source>
</evidence>
<sequence length="335" mass="38081">LEKLKSEIRKHNLDKFDYRSKLEDYDQLQQISSELRERHAQLTLKYFSLECDHERMIHSYNKLSEHLSVKPVTPYQGMHANGNSSNSNSSSSNININIHEDMQGQLLSPSSNPSVVSPEYNVSINLSSSHTNDHHNNNGNNNNNNNNMSENNENDDEAKDSVIVIPSLGMKGILSSSSPDQMNNLFSSTKTSMRPPQHHNYTFLHNIANASREEILEEVARLKEVIRDMTESKFQLLKSNQIEIARLRRLLAKFQANHSAKPHNITQTKTKLTPPLKYGKCCCFIATQATREEWLADENDNDLLAESVSPQPRRKRAKSLIAKNQTNLWSSLGST</sequence>
<protein>
    <submittedName>
        <fullName evidence="3">Uncharacterized protein</fullName>
    </submittedName>
</protein>
<accession>X6LBN9</accession>
<feature type="region of interest" description="Disordered" evidence="2">
    <location>
        <begin position="74"/>
        <end position="94"/>
    </location>
</feature>